<protein>
    <submittedName>
        <fullName evidence="1">Uncharacterized protein</fullName>
    </submittedName>
</protein>
<evidence type="ECO:0000313" key="1">
    <source>
        <dbReference type="EMBL" id="KAF9642079.1"/>
    </source>
</evidence>
<dbReference type="EMBL" id="MU118711">
    <property type="protein sequence ID" value="KAF9642079.1"/>
    <property type="molecule type" value="Genomic_DNA"/>
</dbReference>
<name>A0ACB6YXY4_THEGA</name>
<reference evidence="1" key="2">
    <citation type="journal article" date="2020" name="Nat. Commun.">
        <title>Large-scale genome sequencing of mycorrhizal fungi provides insights into the early evolution of symbiotic traits.</title>
        <authorList>
            <person name="Miyauchi S."/>
            <person name="Kiss E."/>
            <person name="Kuo A."/>
            <person name="Drula E."/>
            <person name="Kohler A."/>
            <person name="Sanchez-Garcia M."/>
            <person name="Morin E."/>
            <person name="Andreopoulos B."/>
            <person name="Barry K.W."/>
            <person name="Bonito G."/>
            <person name="Buee M."/>
            <person name="Carver A."/>
            <person name="Chen C."/>
            <person name="Cichocki N."/>
            <person name="Clum A."/>
            <person name="Culley D."/>
            <person name="Crous P.W."/>
            <person name="Fauchery L."/>
            <person name="Girlanda M."/>
            <person name="Hayes R.D."/>
            <person name="Keri Z."/>
            <person name="LaButti K."/>
            <person name="Lipzen A."/>
            <person name="Lombard V."/>
            <person name="Magnuson J."/>
            <person name="Maillard F."/>
            <person name="Murat C."/>
            <person name="Nolan M."/>
            <person name="Ohm R.A."/>
            <person name="Pangilinan J."/>
            <person name="Pereira M.F."/>
            <person name="Perotto S."/>
            <person name="Peter M."/>
            <person name="Pfister S."/>
            <person name="Riley R."/>
            <person name="Sitrit Y."/>
            <person name="Stielow J.B."/>
            <person name="Szollosi G."/>
            <person name="Zifcakova L."/>
            <person name="Stursova M."/>
            <person name="Spatafora J.W."/>
            <person name="Tedersoo L."/>
            <person name="Vaario L.M."/>
            <person name="Yamada A."/>
            <person name="Yan M."/>
            <person name="Wang P."/>
            <person name="Xu J."/>
            <person name="Bruns T."/>
            <person name="Baldrian P."/>
            <person name="Vilgalys R."/>
            <person name="Dunand C."/>
            <person name="Henrissat B."/>
            <person name="Grigoriev I.V."/>
            <person name="Hibbett D."/>
            <person name="Nagy L.G."/>
            <person name="Martin F.M."/>
        </authorList>
    </citation>
    <scope>NUCLEOTIDE SEQUENCE</scope>
    <source>
        <strain evidence="1">P2</strain>
    </source>
</reference>
<reference evidence="1" key="1">
    <citation type="submission" date="2019-10" db="EMBL/GenBank/DDBJ databases">
        <authorList>
            <consortium name="DOE Joint Genome Institute"/>
            <person name="Kuo A."/>
            <person name="Miyauchi S."/>
            <person name="Kiss E."/>
            <person name="Drula E."/>
            <person name="Kohler A."/>
            <person name="Sanchez-Garcia M."/>
            <person name="Andreopoulos B."/>
            <person name="Barry K.W."/>
            <person name="Bonito G."/>
            <person name="Buee M."/>
            <person name="Carver A."/>
            <person name="Chen C."/>
            <person name="Cichocki N."/>
            <person name="Clum A."/>
            <person name="Culley D."/>
            <person name="Crous P.W."/>
            <person name="Fauchery L."/>
            <person name="Girlanda M."/>
            <person name="Hayes R."/>
            <person name="Keri Z."/>
            <person name="Labutti K."/>
            <person name="Lipzen A."/>
            <person name="Lombard V."/>
            <person name="Magnuson J."/>
            <person name="Maillard F."/>
            <person name="Morin E."/>
            <person name="Murat C."/>
            <person name="Nolan M."/>
            <person name="Ohm R."/>
            <person name="Pangilinan J."/>
            <person name="Pereira M."/>
            <person name="Perotto S."/>
            <person name="Peter M."/>
            <person name="Riley R."/>
            <person name="Sitrit Y."/>
            <person name="Stielow B."/>
            <person name="Szollosi G."/>
            <person name="Zifcakova L."/>
            <person name="Stursova M."/>
            <person name="Spatafora J.W."/>
            <person name="Tedersoo L."/>
            <person name="Vaario L.-M."/>
            <person name="Yamada A."/>
            <person name="Yan M."/>
            <person name="Wang P."/>
            <person name="Xu J."/>
            <person name="Bruns T."/>
            <person name="Baldrian P."/>
            <person name="Vilgalys R."/>
            <person name="Henrissat B."/>
            <person name="Grigoriev I.V."/>
            <person name="Hibbett D."/>
            <person name="Nagy L.G."/>
            <person name="Martin F.M."/>
        </authorList>
    </citation>
    <scope>NUCLEOTIDE SEQUENCE</scope>
    <source>
        <strain evidence="1">P2</strain>
    </source>
</reference>
<comment type="caution">
    <text evidence="1">The sequence shown here is derived from an EMBL/GenBank/DDBJ whole genome shotgun (WGS) entry which is preliminary data.</text>
</comment>
<feature type="non-terminal residue" evidence="1">
    <location>
        <position position="357"/>
    </location>
</feature>
<gene>
    <name evidence="1" type="ORF">BDM02DRAFT_3248427</name>
</gene>
<organism evidence="1 2">
    <name type="scientific">Thelephora ganbajun</name>
    <name type="common">Ganba fungus</name>
    <dbReference type="NCBI Taxonomy" id="370292"/>
    <lineage>
        <taxon>Eukaryota</taxon>
        <taxon>Fungi</taxon>
        <taxon>Dikarya</taxon>
        <taxon>Basidiomycota</taxon>
        <taxon>Agaricomycotina</taxon>
        <taxon>Agaricomycetes</taxon>
        <taxon>Thelephorales</taxon>
        <taxon>Thelephoraceae</taxon>
        <taxon>Thelephora</taxon>
    </lineage>
</organism>
<evidence type="ECO:0000313" key="2">
    <source>
        <dbReference type="Proteomes" id="UP000886501"/>
    </source>
</evidence>
<dbReference type="Proteomes" id="UP000886501">
    <property type="component" value="Unassembled WGS sequence"/>
</dbReference>
<accession>A0ACB6YXY4</accession>
<keyword evidence="2" id="KW-1185">Reference proteome</keyword>
<sequence length="357" mass="39290">MTTPSLPTLESTRFRESGLHKSPNAPSAYGKILQAEARAAQGGANENVILARVVGHLFLEPHAQHDVISNRPCVSSLLSTKSRHGGVDGVVFEIGRRYRDVLIRACTPRKPYPPPSLHSSCPSYNRLEDMIKDALEASGKDYRTAKKKALARDGFRCMITGLFGMMSLNHSVELQHKKERVGGLAIVIEACHILSESTTQGVGTSEESSVVNKTYYAASVIATLKQFGLEHLSLALEAVNGVHEVWDLLLLEHNLHTYFNTLGLWFKSTSKSNRYKICFFNVEIGQFIHLISKRPEMFGSGGHAAPDPKLLALHAMCAQVVHMSGAAKFLNELEWKAEETNVLAFDGSSVHLLSNLM</sequence>
<proteinExistence type="predicted"/>